<keyword evidence="3" id="KW-1185">Reference proteome</keyword>
<organism evidence="2 3">
    <name type="scientific">Smittium culicis</name>
    <dbReference type="NCBI Taxonomy" id="133412"/>
    <lineage>
        <taxon>Eukaryota</taxon>
        <taxon>Fungi</taxon>
        <taxon>Fungi incertae sedis</taxon>
        <taxon>Zoopagomycota</taxon>
        <taxon>Kickxellomycotina</taxon>
        <taxon>Harpellomycetes</taxon>
        <taxon>Harpellales</taxon>
        <taxon>Legeriomycetaceae</taxon>
        <taxon>Smittium</taxon>
    </lineage>
</organism>
<dbReference type="Gene3D" id="3.30.420.110">
    <property type="entry name" value="MutS, connector domain"/>
    <property type="match status" value="1"/>
</dbReference>
<evidence type="ECO:0000313" key="3">
    <source>
        <dbReference type="Proteomes" id="UP000187283"/>
    </source>
</evidence>
<dbReference type="GO" id="GO:0006298">
    <property type="term" value="P:mismatch repair"/>
    <property type="evidence" value="ECO:0007669"/>
    <property type="project" value="InterPro"/>
</dbReference>
<dbReference type="InterPro" id="IPR045076">
    <property type="entry name" value="MutS"/>
</dbReference>
<reference evidence="2 3" key="1">
    <citation type="submission" date="2017-01" db="EMBL/GenBank/DDBJ databases">
        <authorList>
            <person name="Mah S.A."/>
            <person name="Swanson W.J."/>
            <person name="Moy G.W."/>
            <person name="Vacquier V.D."/>
        </authorList>
    </citation>
    <scope>NUCLEOTIDE SEQUENCE [LARGE SCALE GENOMIC DNA]</scope>
    <source>
        <strain evidence="2 3">GSMNP</strain>
    </source>
</reference>
<dbReference type="InterPro" id="IPR007696">
    <property type="entry name" value="DNA_mismatch_repair_MutS_core"/>
</dbReference>
<evidence type="ECO:0000259" key="1">
    <source>
        <dbReference type="Pfam" id="PF05192"/>
    </source>
</evidence>
<dbReference type="STRING" id="133412.A0A1R1XBS0"/>
<name>A0A1R1XBS0_9FUNG</name>
<gene>
    <name evidence="2" type="ORF">AYI70_g9336</name>
</gene>
<feature type="domain" description="DNA mismatch repair protein MutS core" evidence="1">
    <location>
        <begin position="128"/>
        <end position="178"/>
    </location>
</feature>
<dbReference type="InterPro" id="IPR036187">
    <property type="entry name" value="DNA_mismatch_repair_MutS_sf"/>
</dbReference>
<dbReference type="SUPFAM" id="SSF48334">
    <property type="entry name" value="DNA repair protein MutS, domain III"/>
    <property type="match status" value="1"/>
</dbReference>
<dbReference type="GO" id="GO:0030983">
    <property type="term" value="F:mismatched DNA binding"/>
    <property type="evidence" value="ECO:0007669"/>
    <property type="project" value="InterPro"/>
</dbReference>
<dbReference type="Proteomes" id="UP000187283">
    <property type="component" value="Unassembled WGS sequence"/>
</dbReference>
<dbReference type="EMBL" id="LSSN01004151">
    <property type="protein sequence ID" value="OMJ12063.1"/>
    <property type="molecule type" value="Genomic_DNA"/>
</dbReference>
<accession>A0A1R1XBS0</accession>
<dbReference type="OrthoDB" id="295033at2759"/>
<dbReference type="GO" id="GO:0140664">
    <property type="term" value="F:ATP-dependent DNA damage sensor activity"/>
    <property type="evidence" value="ECO:0007669"/>
    <property type="project" value="InterPro"/>
</dbReference>
<evidence type="ECO:0000313" key="2">
    <source>
        <dbReference type="EMBL" id="OMJ12063.1"/>
    </source>
</evidence>
<dbReference type="GO" id="GO:0032301">
    <property type="term" value="C:MutSalpha complex"/>
    <property type="evidence" value="ECO:0007669"/>
    <property type="project" value="TreeGrafter"/>
</dbReference>
<sequence length="181" mass="20100">MAVWLNSSKDQNSLTIQYQVKECLVLSDDTGKDLELKKMINNLERCDILISPCKKKLFSTSNLEQDVNRLLEGDISISARSEFDLKASMSSLCCLIQYLSLLSDESNSGSFTLKQHTLNQYMRLDSSAVKALNLVPSASDGSNKSMSLLGILDKCKTAQGSRLISQWIKQPLLDIESIGML</sequence>
<dbReference type="Pfam" id="PF05192">
    <property type="entry name" value="MutS_III"/>
    <property type="match status" value="1"/>
</dbReference>
<dbReference type="GO" id="GO:0005524">
    <property type="term" value="F:ATP binding"/>
    <property type="evidence" value="ECO:0007669"/>
    <property type="project" value="InterPro"/>
</dbReference>
<dbReference type="PANTHER" id="PTHR11361:SF35">
    <property type="entry name" value="DNA MISMATCH REPAIR PROTEIN MSH2"/>
    <property type="match status" value="1"/>
</dbReference>
<dbReference type="AlphaFoldDB" id="A0A1R1XBS0"/>
<dbReference type="GO" id="GO:0006312">
    <property type="term" value="P:mitotic recombination"/>
    <property type="evidence" value="ECO:0007669"/>
    <property type="project" value="TreeGrafter"/>
</dbReference>
<proteinExistence type="predicted"/>
<dbReference type="PANTHER" id="PTHR11361">
    <property type="entry name" value="DNA MISMATCH REPAIR PROTEIN MUTS FAMILY MEMBER"/>
    <property type="match status" value="1"/>
</dbReference>
<protein>
    <submittedName>
        <fullName evidence="2">DNA mismatch repair protein msh-2</fullName>
    </submittedName>
</protein>
<comment type="caution">
    <text evidence="2">The sequence shown here is derived from an EMBL/GenBank/DDBJ whole genome shotgun (WGS) entry which is preliminary data.</text>
</comment>
<dbReference type="InterPro" id="IPR036678">
    <property type="entry name" value="MutS_con_dom_sf"/>
</dbReference>
<dbReference type="Gene3D" id="6.10.140.80">
    <property type="match status" value="1"/>
</dbReference>